<dbReference type="EMBL" id="SRLO01000613">
    <property type="protein sequence ID" value="TNN50538.1"/>
    <property type="molecule type" value="Genomic_DNA"/>
</dbReference>
<dbReference type="AlphaFoldDB" id="A0A4Z2GAI7"/>
<protein>
    <submittedName>
        <fullName evidence="2">Uncharacterized protein</fullName>
    </submittedName>
</protein>
<proteinExistence type="predicted"/>
<feature type="compositionally biased region" description="Low complexity" evidence="1">
    <location>
        <begin position="42"/>
        <end position="52"/>
    </location>
</feature>
<comment type="caution">
    <text evidence="2">The sequence shown here is derived from an EMBL/GenBank/DDBJ whole genome shotgun (WGS) entry which is preliminary data.</text>
</comment>
<evidence type="ECO:0000256" key="1">
    <source>
        <dbReference type="SAM" id="MobiDB-lite"/>
    </source>
</evidence>
<dbReference type="OrthoDB" id="4096362at2759"/>
<feature type="region of interest" description="Disordered" evidence="1">
    <location>
        <begin position="1"/>
        <end position="52"/>
    </location>
</feature>
<keyword evidence="3" id="KW-1185">Reference proteome</keyword>
<organism evidence="2 3">
    <name type="scientific">Liparis tanakae</name>
    <name type="common">Tanaka's snailfish</name>
    <dbReference type="NCBI Taxonomy" id="230148"/>
    <lineage>
        <taxon>Eukaryota</taxon>
        <taxon>Metazoa</taxon>
        <taxon>Chordata</taxon>
        <taxon>Craniata</taxon>
        <taxon>Vertebrata</taxon>
        <taxon>Euteleostomi</taxon>
        <taxon>Actinopterygii</taxon>
        <taxon>Neopterygii</taxon>
        <taxon>Teleostei</taxon>
        <taxon>Neoteleostei</taxon>
        <taxon>Acanthomorphata</taxon>
        <taxon>Eupercaria</taxon>
        <taxon>Perciformes</taxon>
        <taxon>Cottioidei</taxon>
        <taxon>Cottales</taxon>
        <taxon>Liparidae</taxon>
        <taxon>Liparis</taxon>
    </lineage>
</organism>
<sequence length="102" mass="10387">MPRPPAGSCGRAAPGGAGLEESDSSCQGLCRAASPTTRSDDTAPLAAPALTGGPEGMELLTLAVGMRCAVILVQCITHTRARWSPAELQRGGHAHCGSRLVH</sequence>
<evidence type="ECO:0000313" key="3">
    <source>
        <dbReference type="Proteomes" id="UP000314294"/>
    </source>
</evidence>
<gene>
    <name evidence="2" type="ORF">EYF80_039240</name>
</gene>
<dbReference type="Proteomes" id="UP000314294">
    <property type="component" value="Unassembled WGS sequence"/>
</dbReference>
<evidence type="ECO:0000313" key="2">
    <source>
        <dbReference type="EMBL" id="TNN50538.1"/>
    </source>
</evidence>
<name>A0A4Z2GAI7_9TELE</name>
<reference evidence="2 3" key="1">
    <citation type="submission" date="2019-03" db="EMBL/GenBank/DDBJ databases">
        <title>First draft genome of Liparis tanakae, snailfish: a comprehensive survey of snailfish specific genes.</title>
        <authorList>
            <person name="Kim W."/>
            <person name="Song I."/>
            <person name="Jeong J.-H."/>
            <person name="Kim D."/>
            <person name="Kim S."/>
            <person name="Ryu S."/>
            <person name="Song J.Y."/>
            <person name="Lee S.K."/>
        </authorList>
    </citation>
    <scope>NUCLEOTIDE SEQUENCE [LARGE SCALE GENOMIC DNA]</scope>
    <source>
        <tissue evidence="2">Muscle</tissue>
    </source>
</reference>
<accession>A0A4Z2GAI7</accession>